<organism evidence="13 14">
    <name type="scientific">Massilia psychrophila</name>
    <dbReference type="NCBI Taxonomy" id="1603353"/>
    <lineage>
        <taxon>Bacteria</taxon>
        <taxon>Pseudomonadati</taxon>
        <taxon>Pseudomonadota</taxon>
        <taxon>Betaproteobacteria</taxon>
        <taxon>Burkholderiales</taxon>
        <taxon>Oxalobacteraceae</taxon>
        <taxon>Telluria group</taxon>
        <taxon>Massilia</taxon>
    </lineage>
</organism>
<dbReference type="Gene3D" id="3.30.565.10">
    <property type="entry name" value="Histidine kinase-like ATPase, C-terminal domain"/>
    <property type="match status" value="1"/>
</dbReference>
<gene>
    <name evidence="13" type="ORF">CR103_20775</name>
</gene>
<dbReference type="GO" id="GO:0005886">
    <property type="term" value="C:plasma membrane"/>
    <property type="evidence" value="ECO:0007669"/>
    <property type="project" value="TreeGrafter"/>
</dbReference>
<dbReference type="EC" id="2.7.13.3" evidence="3"/>
<dbReference type="CDD" id="cd00075">
    <property type="entry name" value="HATPase"/>
    <property type="match status" value="1"/>
</dbReference>
<evidence type="ECO:0000256" key="2">
    <source>
        <dbReference type="ARBA" id="ARBA00004141"/>
    </source>
</evidence>
<dbReference type="InterPro" id="IPR005467">
    <property type="entry name" value="His_kinase_dom"/>
</dbReference>
<keyword evidence="10 11" id="KW-0472">Membrane</keyword>
<feature type="transmembrane region" description="Helical" evidence="11">
    <location>
        <begin position="16"/>
        <end position="37"/>
    </location>
</feature>
<dbReference type="InterPro" id="IPR003594">
    <property type="entry name" value="HATPase_dom"/>
</dbReference>
<evidence type="ECO:0000256" key="3">
    <source>
        <dbReference type="ARBA" id="ARBA00012438"/>
    </source>
</evidence>
<protein>
    <recommendedName>
        <fullName evidence="3">histidine kinase</fullName>
        <ecNumber evidence="3">2.7.13.3</ecNumber>
    </recommendedName>
</protein>
<dbReference type="InterPro" id="IPR036097">
    <property type="entry name" value="HisK_dim/P_sf"/>
</dbReference>
<dbReference type="InterPro" id="IPR036890">
    <property type="entry name" value="HATPase_C_sf"/>
</dbReference>
<accession>A0A2G8SVW1</accession>
<evidence type="ECO:0000256" key="5">
    <source>
        <dbReference type="ARBA" id="ARBA00022679"/>
    </source>
</evidence>
<comment type="subcellular location">
    <subcellularLocation>
        <location evidence="2">Membrane</location>
        <topology evidence="2">Multi-pass membrane protein</topology>
    </subcellularLocation>
</comment>
<dbReference type="SMART" id="SM00388">
    <property type="entry name" value="HisKA"/>
    <property type="match status" value="1"/>
</dbReference>
<sequence>MDGFEGPVAASLRFRLSLWLTLVIVIIAAAAGAISFVSAMDEAHGMQDHQLRQTGYLISRLDAVPSSPLARERVGDVDFDARVVVRFLLTSNMSPADTAQRPPVFSSLLSDGLQTVLVGEEQWRVFVKTNANGVRVAVGQQTTVRDAAARASAVRTLMPILLLVPALVLLVAVLLRQMFKPFKSLADELGSRTEADLGPLNHVALPSEVWPFVVAINALLVRMGRSMALQRRFIGDAAHELRSPLTAMSLQAERLSAANMPNEARIRLDALSAGLQRTLALLDQLLTLARTQESRSDSTSKISLRDVIREVLEDLVPLAEAKEIDLGVIGDADGQVQARLVDLKVLVKNLLDNAVRYTPGGGRVDITVERKDGLIMLQVDDTGPGIAPEERERVFDSFYRVLGNGEIGSGLGLAITRTVAENIGAIIELSDTLTPQSGLRVRVTFKEVV</sequence>
<dbReference type="InterPro" id="IPR004358">
    <property type="entry name" value="Sig_transdc_His_kin-like_C"/>
</dbReference>
<dbReference type="PANTHER" id="PTHR45436:SF15">
    <property type="entry name" value="SENSOR HISTIDINE KINASE CUSS"/>
    <property type="match status" value="1"/>
</dbReference>
<dbReference type="Pfam" id="PF00512">
    <property type="entry name" value="HisKA"/>
    <property type="match status" value="1"/>
</dbReference>
<dbReference type="InterPro" id="IPR050428">
    <property type="entry name" value="TCS_sensor_his_kinase"/>
</dbReference>
<dbReference type="OrthoDB" id="8583694at2"/>
<dbReference type="Proteomes" id="UP000228593">
    <property type="component" value="Unassembled WGS sequence"/>
</dbReference>
<feature type="transmembrane region" description="Helical" evidence="11">
    <location>
        <begin position="160"/>
        <end position="179"/>
    </location>
</feature>
<dbReference type="SUPFAM" id="SSF55874">
    <property type="entry name" value="ATPase domain of HSP90 chaperone/DNA topoisomerase II/histidine kinase"/>
    <property type="match status" value="1"/>
</dbReference>
<dbReference type="EMBL" id="PDOB01000056">
    <property type="protein sequence ID" value="PIL37925.1"/>
    <property type="molecule type" value="Genomic_DNA"/>
</dbReference>
<dbReference type="InterPro" id="IPR003661">
    <property type="entry name" value="HisK_dim/P_dom"/>
</dbReference>
<dbReference type="PRINTS" id="PR00344">
    <property type="entry name" value="BCTRLSENSOR"/>
</dbReference>
<keyword evidence="8 11" id="KW-1133">Transmembrane helix</keyword>
<evidence type="ECO:0000256" key="10">
    <source>
        <dbReference type="ARBA" id="ARBA00023136"/>
    </source>
</evidence>
<dbReference type="Gene3D" id="1.10.287.130">
    <property type="match status" value="1"/>
</dbReference>
<keyword evidence="6 11" id="KW-0812">Transmembrane</keyword>
<feature type="domain" description="Histidine kinase" evidence="12">
    <location>
        <begin position="236"/>
        <end position="449"/>
    </location>
</feature>
<evidence type="ECO:0000313" key="14">
    <source>
        <dbReference type="Proteomes" id="UP000228593"/>
    </source>
</evidence>
<name>A0A2G8SVW1_9BURK</name>
<dbReference type="GO" id="GO:0000155">
    <property type="term" value="F:phosphorelay sensor kinase activity"/>
    <property type="evidence" value="ECO:0007669"/>
    <property type="project" value="InterPro"/>
</dbReference>
<keyword evidence="14" id="KW-1185">Reference proteome</keyword>
<dbReference type="PROSITE" id="PS50109">
    <property type="entry name" value="HIS_KIN"/>
    <property type="match status" value="1"/>
</dbReference>
<evidence type="ECO:0000256" key="7">
    <source>
        <dbReference type="ARBA" id="ARBA00022777"/>
    </source>
</evidence>
<dbReference type="Pfam" id="PF02518">
    <property type="entry name" value="HATPase_c"/>
    <property type="match status" value="1"/>
</dbReference>
<comment type="catalytic activity">
    <reaction evidence="1">
        <text>ATP + protein L-histidine = ADP + protein N-phospho-L-histidine.</text>
        <dbReference type="EC" id="2.7.13.3"/>
    </reaction>
</comment>
<evidence type="ECO:0000256" key="11">
    <source>
        <dbReference type="SAM" id="Phobius"/>
    </source>
</evidence>
<evidence type="ECO:0000256" key="1">
    <source>
        <dbReference type="ARBA" id="ARBA00000085"/>
    </source>
</evidence>
<keyword evidence="7 13" id="KW-0418">Kinase</keyword>
<evidence type="ECO:0000259" key="12">
    <source>
        <dbReference type="PROSITE" id="PS50109"/>
    </source>
</evidence>
<evidence type="ECO:0000256" key="6">
    <source>
        <dbReference type="ARBA" id="ARBA00022692"/>
    </source>
</evidence>
<evidence type="ECO:0000256" key="4">
    <source>
        <dbReference type="ARBA" id="ARBA00022553"/>
    </source>
</evidence>
<keyword evidence="9" id="KW-0902">Two-component regulatory system</keyword>
<dbReference type="AlphaFoldDB" id="A0A2G8SVW1"/>
<dbReference type="SMART" id="SM00387">
    <property type="entry name" value="HATPase_c"/>
    <property type="match status" value="1"/>
</dbReference>
<keyword evidence="5" id="KW-0808">Transferase</keyword>
<keyword evidence="4" id="KW-0597">Phosphoprotein</keyword>
<reference evidence="13 14" key="1">
    <citation type="submission" date="2017-10" db="EMBL/GenBank/DDBJ databases">
        <title>Massilia psychrophilum sp. nov., a novel purple-pigmented bacterium isolated from Tianshan glacier, Xinjiang Municipality, China.</title>
        <authorList>
            <person name="Wang H."/>
        </authorList>
    </citation>
    <scope>NUCLEOTIDE SEQUENCE [LARGE SCALE GENOMIC DNA]</scope>
    <source>
        <strain evidence="13 14">JCM 30813</strain>
    </source>
</reference>
<evidence type="ECO:0000313" key="13">
    <source>
        <dbReference type="EMBL" id="PIL37925.1"/>
    </source>
</evidence>
<comment type="caution">
    <text evidence="13">The sequence shown here is derived from an EMBL/GenBank/DDBJ whole genome shotgun (WGS) entry which is preliminary data.</text>
</comment>
<dbReference type="CDD" id="cd00082">
    <property type="entry name" value="HisKA"/>
    <property type="match status" value="1"/>
</dbReference>
<dbReference type="SUPFAM" id="SSF47384">
    <property type="entry name" value="Homodimeric domain of signal transducing histidine kinase"/>
    <property type="match status" value="1"/>
</dbReference>
<evidence type="ECO:0000256" key="8">
    <source>
        <dbReference type="ARBA" id="ARBA00022989"/>
    </source>
</evidence>
<proteinExistence type="predicted"/>
<dbReference type="RefSeq" id="WP_099917827.1">
    <property type="nucleotide sequence ID" value="NZ_BMHS01000041.1"/>
</dbReference>
<evidence type="ECO:0000256" key="9">
    <source>
        <dbReference type="ARBA" id="ARBA00023012"/>
    </source>
</evidence>
<dbReference type="PANTHER" id="PTHR45436">
    <property type="entry name" value="SENSOR HISTIDINE KINASE YKOH"/>
    <property type="match status" value="1"/>
</dbReference>